<dbReference type="InterPro" id="IPR000212">
    <property type="entry name" value="DNA_helicase_UvrD/REP"/>
</dbReference>
<dbReference type="EMBL" id="LRVM01000001">
    <property type="protein sequence ID" value="KXL54525.1"/>
    <property type="molecule type" value="Genomic_DNA"/>
</dbReference>
<dbReference type="PROSITE" id="PS51217">
    <property type="entry name" value="UVRD_HELICASE_CTER"/>
    <property type="match status" value="1"/>
</dbReference>
<evidence type="ECO:0000256" key="10">
    <source>
        <dbReference type="ARBA" id="ARBA00023235"/>
    </source>
</evidence>
<evidence type="ECO:0000256" key="9">
    <source>
        <dbReference type="ARBA" id="ARBA00023204"/>
    </source>
</evidence>
<dbReference type="InterPro" id="IPR011604">
    <property type="entry name" value="PDDEXK-like_dom_sf"/>
</dbReference>
<dbReference type="GO" id="GO:0003690">
    <property type="term" value="F:double-stranded DNA binding"/>
    <property type="evidence" value="ECO:0007669"/>
    <property type="project" value="UniProtKB-UniRule"/>
</dbReference>
<comment type="subunit">
    <text evidence="13">Heterodimer of AddA and AddB/RexB.</text>
</comment>
<keyword evidence="6 13" id="KW-0269">Exonuclease</keyword>
<evidence type="ECO:0000256" key="12">
    <source>
        <dbReference type="ARBA" id="ARBA00048988"/>
    </source>
</evidence>
<dbReference type="GO" id="GO:0043138">
    <property type="term" value="F:3'-5' DNA helicase activity"/>
    <property type="evidence" value="ECO:0007669"/>
    <property type="project" value="UniProtKB-UniRule"/>
</dbReference>
<dbReference type="AlphaFoldDB" id="A0A136WJ47"/>
<feature type="domain" description="UvrD-like helicase C-terminal" evidence="16">
    <location>
        <begin position="509"/>
        <end position="798"/>
    </location>
</feature>
<dbReference type="EC" id="5.6.2.4" evidence="13"/>
<evidence type="ECO:0000259" key="15">
    <source>
        <dbReference type="PROSITE" id="PS51198"/>
    </source>
</evidence>
<accession>A0A136WJ47</accession>
<dbReference type="SUPFAM" id="SSF52980">
    <property type="entry name" value="Restriction endonuclease-like"/>
    <property type="match status" value="1"/>
</dbReference>
<comment type="catalytic activity">
    <reaction evidence="11 13">
        <text>Couples ATP hydrolysis with the unwinding of duplex DNA by translocating in the 3'-5' direction.</text>
        <dbReference type="EC" id="5.6.2.4"/>
    </reaction>
</comment>
<dbReference type="GO" id="GO:0033202">
    <property type="term" value="C:DNA helicase complex"/>
    <property type="evidence" value="ECO:0007669"/>
    <property type="project" value="TreeGrafter"/>
</dbReference>
<dbReference type="GO" id="GO:0016887">
    <property type="term" value="F:ATP hydrolysis activity"/>
    <property type="evidence" value="ECO:0007669"/>
    <property type="project" value="RHEA"/>
</dbReference>
<dbReference type="STRING" id="36847.CLNEO_06320"/>
<dbReference type="FunFam" id="3.40.50.300:FF:001236">
    <property type="entry name" value="ATP-dependent helicase/nuclease subunit A"/>
    <property type="match status" value="1"/>
</dbReference>
<evidence type="ECO:0000256" key="8">
    <source>
        <dbReference type="ARBA" id="ARBA00023125"/>
    </source>
</evidence>
<feature type="domain" description="UvrD-like helicase ATP-binding" evidence="15">
    <location>
        <begin position="4"/>
        <end position="476"/>
    </location>
</feature>
<dbReference type="Proteomes" id="UP000070539">
    <property type="component" value="Unassembled WGS sequence"/>
</dbReference>
<proteinExistence type="inferred from homology"/>
<evidence type="ECO:0000256" key="1">
    <source>
        <dbReference type="ARBA" id="ARBA00022722"/>
    </source>
</evidence>
<evidence type="ECO:0000256" key="4">
    <source>
        <dbReference type="ARBA" id="ARBA00022801"/>
    </source>
</evidence>
<dbReference type="InterPro" id="IPR014152">
    <property type="entry name" value="AddA"/>
</dbReference>
<evidence type="ECO:0000256" key="2">
    <source>
        <dbReference type="ARBA" id="ARBA00022741"/>
    </source>
</evidence>
<evidence type="ECO:0000259" key="16">
    <source>
        <dbReference type="PROSITE" id="PS51217"/>
    </source>
</evidence>
<comment type="caution">
    <text evidence="17">The sequence shown here is derived from an EMBL/GenBank/DDBJ whole genome shotgun (WGS) entry which is preliminary data.</text>
</comment>
<keyword evidence="8 13" id="KW-0238">DNA-binding</keyword>
<evidence type="ECO:0000256" key="11">
    <source>
        <dbReference type="ARBA" id="ARBA00034617"/>
    </source>
</evidence>
<evidence type="ECO:0000256" key="6">
    <source>
        <dbReference type="ARBA" id="ARBA00022839"/>
    </source>
</evidence>
<dbReference type="GO" id="GO:0000724">
    <property type="term" value="P:double-strand break repair via homologous recombination"/>
    <property type="evidence" value="ECO:0007669"/>
    <property type="project" value="UniProtKB-UniRule"/>
</dbReference>
<dbReference type="GO" id="GO:0005524">
    <property type="term" value="F:ATP binding"/>
    <property type="evidence" value="ECO:0007669"/>
    <property type="project" value="UniProtKB-UniRule"/>
</dbReference>
<dbReference type="EC" id="3.1.-.-" evidence="13"/>
<keyword evidence="10 13" id="KW-0413">Isomerase</keyword>
<evidence type="ECO:0000313" key="17">
    <source>
        <dbReference type="EMBL" id="KXL54525.1"/>
    </source>
</evidence>
<dbReference type="PANTHER" id="PTHR11070:SF48">
    <property type="entry name" value="ATP-DEPENDENT HELICASE_NUCLEASE SUBUNIT A"/>
    <property type="match status" value="1"/>
</dbReference>
<dbReference type="InterPro" id="IPR027417">
    <property type="entry name" value="P-loop_NTPase"/>
</dbReference>
<comment type="function">
    <text evidence="13">The heterodimer acts as both an ATP-dependent DNA helicase and an ATP-dependent, dual-direction single-stranded exonuclease. Recognizes the chi site generating a DNA molecule suitable for the initiation of homologous recombination. The AddA nuclease domain is required for chi fragment generation; this subunit has the helicase and 3' -&gt; 5' nuclease activities.</text>
</comment>
<evidence type="ECO:0000256" key="13">
    <source>
        <dbReference type="HAMAP-Rule" id="MF_01451"/>
    </source>
</evidence>
<keyword evidence="7 13" id="KW-0067">ATP-binding</keyword>
<comment type="similarity">
    <text evidence="13">Belongs to the helicase family. AddA subfamily.</text>
</comment>
<dbReference type="RefSeq" id="WP_066084271.1">
    <property type="nucleotide sequence ID" value="NZ_LRVM01000001.1"/>
</dbReference>
<dbReference type="InterPro" id="IPR014016">
    <property type="entry name" value="UvrD-like_ATP-bd"/>
</dbReference>
<protein>
    <recommendedName>
        <fullName evidence="13">ATP-dependent helicase/nuclease subunit A</fullName>
        <ecNumber evidence="13">3.1.-.-</ecNumber>
        <ecNumber evidence="13">5.6.2.4</ecNumber>
    </recommendedName>
    <alternativeName>
        <fullName evidence="13">ATP-dependent helicase/nuclease AddA</fullName>
    </alternativeName>
    <alternativeName>
        <fullName evidence="13">DNA 3'-5' helicase AddA</fullName>
    </alternativeName>
</protein>
<organism evidence="17 18">
    <name type="scientific">Anaerotignum neopropionicum</name>
    <dbReference type="NCBI Taxonomy" id="36847"/>
    <lineage>
        <taxon>Bacteria</taxon>
        <taxon>Bacillati</taxon>
        <taxon>Bacillota</taxon>
        <taxon>Clostridia</taxon>
        <taxon>Lachnospirales</taxon>
        <taxon>Anaerotignaceae</taxon>
        <taxon>Anaerotignum</taxon>
    </lineage>
</organism>
<sequence>MGESRWTKEQLQAIEARGCDLLVSAAAGSGKTAVLVERIIRRITTDAPPMDIDRLLVVTFTKAAASEMSQRIGAAIAKKLEKEPQNLHLQNQLTLLARADIKTIHAFCLQTIREYYHLLDIDPAVRTGDPGEVKLLQQEVLEDYFEELYQKADEVFFRLLETFGEETKDSRLKELILQLYNFAQGYPDPVGLLEEMAEQFALEDGATVDSCRWIDIIREGIRGNVSFARDLLERAMKVAAATTGFEAYLECMEKEAEGLEGLEESLEYGYAQWHMAFIQTEFQRLPSYRGEEKEVAEEIKTLRNEAKEVRNKLGETYFSFGQEMQNELICSLYPVAKGLAQLVSGFLCRFQEAKKEKLMIDFHDYEHFCLQILVEKGSTVHHVIPTGAAEEVQKRYDEIMIDEYQDSNMVQEMILAAVSGESKGKNNRFMVGDVKQSIYRFRLAMPQLFNGKYQAYPLEEGGKCRKIILSKNFRSRKNVLDGANFLFRQLMSLEFGDVDYNDEAALYPGAVFPDTQALHGGANEVLLVESQSVLEEDDMEELEELNRRQLEAMAIANKIKEMMAEGFCVVDQERGSYRPLEYRDIAILLRSMKNWGTVLDDVFGQAGLPYYAETAEGYYDVPEVDTVLNLLRLLDNPRQDIPLISVLHSPLYSLSADDLMQMRLNGGNGLFFDCIEGYLKQGEDLKLKEKLQAFMEDLTKWRQKVKELTLHELLRYLYEESGYYDYVGMTAGGSLRQANLRLLLEKAEQFEKGSHKGLFFFVRYVEDMKTAEAESASAKLQSEGENLVRVMTIHKSKGLEFPVVFVADCGKQFNEMDARATVLTHQEWGFGMDYKDLERRAVYRTLSKTALAEVIRLENLSEELRVLYVALTRAKEKLILTGAVKDLEKAVKKWAGVAEGRESRLSVFRLRRCKRYLDWVMPALLRHPHGKGLCEKYEIPREAEIFPEEPSPWIFTLKDRGDILLRLAEEKAEAEEQENYFAQWNTEADFTGRKEEIFDLLKWQYPHIAAATLSSKLSISEVKRRNMEEITGEGRLPNVELKLPQAVKKDRPLTAAEIGTAMHAVMEHADFREEYDEEKLDALIGEMITKGKLSQREALALKRDELLKFFASPLAKRMRTGDAMEKERSFAMLVAAKKLFLEDVYQDVDDMVLLNGIIDCYFLEGENIILLDYKSDRMYQEEAFRQRYKTQLELYRRALEQALGKTVTEVYIYSFAMGREILI</sequence>
<dbReference type="Gene3D" id="3.90.320.10">
    <property type="match status" value="1"/>
</dbReference>
<keyword evidence="18" id="KW-1185">Reference proteome</keyword>
<dbReference type="NCBIfam" id="TIGR02785">
    <property type="entry name" value="addA_Gpos"/>
    <property type="match status" value="1"/>
</dbReference>
<dbReference type="PATRIC" id="fig|36847.3.peg.778"/>
<comment type="catalytic activity">
    <reaction evidence="12 13">
        <text>ATP + H2O = ADP + phosphate + H(+)</text>
        <dbReference type="Rhea" id="RHEA:13065"/>
        <dbReference type="ChEBI" id="CHEBI:15377"/>
        <dbReference type="ChEBI" id="CHEBI:15378"/>
        <dbReference type="ChEBI" id="CHEBI:30616"/>
        <dbReference type="ChEBI" id="CHEBI:43474"/>
        <dbReference type="ChEBI" id="CHEBI:456216"/>
        <dbReference type="EC" id="5.6.2.4"/>
    </reaction>
</comment>
<keyword evidence="9 13" id="KW-0234">DNA repair</keyword>
<dbReference type="Pfam" id="PF13361">
    <property type="entry name" value="UvrD_C"/>
    <property type="match status" value="1"/>
</dbReference>
<evidence type="ECO:0000256" key="7">
    <source>
        <dbReference type="ARBA" id="ARBA00022840"/>
    </source>
</evidence>
<dbReference type="InterPro" id="IPR014017">
    <property type="entry name" value="DNA_helicase_UvrD-like_C"/>
</dbReference>
<dbReference type="InterPro" id="IPR038726">
    <property type="entry name" value="PDDEXK_AddAB-type"/>
</dbReference>
<feature type="binding site" evidence="14">
    <location>
        <begin position="25"/>
        <end position="32"/>
    </location>
    <ligand>
        <name>ATP</name>
        <dbReference type="ChEBI" id="CHEBI:30616"/>
    </ligand>
</feature>
<comment type="cofactor">
    <cofactor evidence="13">
        <name>Mg(2+)</name>
        <dbReference type="ChEBI" id="CHEBI:18420"/>
    </cofactor>
</comment>
<evidence type="ECO:0000256" key="3">
    <source>
        <dbReference type="ARBA" id="ARBA00022763"/>
    </source>
</evidence>
<evidence type="ECO:0000313" key="18">
    <source>
        <dbReference type="Proteomes" id="UP000070539"/>
    </source>
</evidence>
<dbReference type="GO" id="GO:0005829">
    <property type="term" value="C:cytosol"/>
    <property type="evidence" value="ECO:0007669"/>
    <property type="project" value="TreeGrafter"/>
</dbReference>
<dbReference type="PROSITE" id="PS51198">
    <property type="entry name" value="UVRD_HELICASE_ATP_BIND"/>
    <property type="match status" value="1"/>
</dbReference>
<dbReference type="PANTHER" id="PTHR11070">
    <property type="entry name" value="UVRD / RECB / PCRA DNA HELICASE FAMILY MEMBER"/>
    <property type="match status" value="1"/>
</dbReference>
<dbReference type="Pfam" id="PF00580">
    <property type="entry name" value="UvrD-helicase"/>
    <property type="match status" value="1"/>
</dbReference>
<evidence type="ECO:0000256" key="14">
    <source>
        <dbReference type="PROSITE-ProRule" id="PRU00560"/>
    </source>
</evidence>
<dbReference type="GO" id="GO:0008408">
    <property type="term" value="F:3'-5' exonuclease activity"/>
    <property type="evidence" value="ECO:0007669"/>
    <property type="project" value="UniProtKB-UniRule"/>
</dbReference>
<dbReference type="OrthoDB" id="9810135at2"/>
<keyword evidence="2 13" id="KW-0547">Nucleotide-binding</keyword>
<dbReference type="Pfam" id="PF12705">
    <property type="entry name" value="PDDEXK_1"/>
    <property type="match status" value="1"/>
</dbReference>
<keyword evidence="4 13" id="KW-0378">Hydrolase</keyword>
<reference evidence="17 18" key="1">
    <citation type="submission" date="2016-01" db="EMBL/GenBank/DDBJ databases">
        <title>Genome sequence of Clostridium neopropionicum X4, DSM-3847.</title>
        <authorList>
            <person name="Poehlein A."/>
            <person name="Beck M.H."/>
            <person name="Bengelsdorf F.R."/>
            <person name="Daniel R."/>
            <person name="Duerre P."/>
        </authorList>
    </citation>
    <scope>NUCLEOTIDE SEQUENCE [LARGE SCALE GENOMIC DNA]</scope>
    <source>
        <strain evidence="17 18">DSM-3847</strain>
    </source>
</reference>
<dbReference type="InterPro" id="IPR011335">
    <property type="entry name" value="Restrct_endonuc-II-like"/>
</dbReference>
<name>A0A136WJ47_9FIRM</name>
<keyword evidence="3 13" id="KW-0227">DNA damage</keyword>
<dbReference type="HAMAP" id="MF_01451">
    <property type="entry name" value="AddA"/>
    <property type="match status" value="1"/>
</dbReference>
<keyword evidence="5 13" id="KW-0347">Helicase</keyword>
<gene>
    <name evidence="17" type="primary">addA_1</name>
    <name evidence="13" type="synonym">addA</name>
    <name evidence="17" type="ORF">CLNEO_06320</name>
</gene>
<keyword evidence="1 13" id="KW-0540">Nuclease</keyword>
<dbReference type="Gene3D" id="3.40.50.300">
    <property type="entry name" value="P-loop containing nucleotide triphosphate hydrolases"/>
    <property type="match status" value="4"/>
</dbReference>
<evidence type="ECO:0000256" key="5">
    <source>
        <dbReference type="ARBA" id="ARBA00022806"/>
    </source>
</evidence>
<dbReference type="SUPFAM" id="SSF52540">
    <property type="entry name" value="P-loop containing nucleoside triphosphate hydrolases"/>
    <property type="match status" value="1"/>
</dbReference>